<feature type="region of interest" description="Disordered" evidence="1">
    <location>
        <begin position="60"/>
        <end position="83"/>
    </location>
</feature>
<accession>A0A8H6PTM6</accession>
<evidence type="ECO:0000313" key="3">
    <source>
        <dbReference type="EMBL" id="KAF7160511.1"/>
    </source>
</evidence>
<dbReference type="EMBL" id="JACBAD010002034">
    <property type="protein sequence ID" value="KAF7121952.1"/>
    <property type="molecule type" value="Genomic_DNA"/>
</dbReference>
<evidence type="ECO:0000256" key="1">
    <source>
        <dbReference type="SAM" id="MobiDB-lite"/>
    </source>
</evidence>
<gene>
    <name evidence="2" type="ORF">CNMCM5793_009506</name>
    <name evidence="3" type="ORF">CNMCM6106_007966</name>
</gene>
<feature type="region of interest" description="Disordered" evidence="1">
    <location>
        <begin position="1"/>
        <end position="20"/>
    </location>
</feature>
<reference evidence="3" key="1">
    <citation type="submission" date="2020-06" db="EMBL/GenBank/DDBJ databases">
        <title>Draft genome sequences of strains closely related to Aspergillus parafelis and Aspergillus hiratsukae.</title>
        <authorList>
            <person name="Dos Santos R.A.C."/>
            <person name="Rivero-Menendez O."/>
            <person name="Steenwyk J.L."/>
            <person name="Mead M.E."/>
            <person name="Goldman G.H."/>
            <person name="Alastruey-Izquierdo A."/>
            <person name="Rokas A."/>
        </authorList>
    </citation>
    <scope>NUCLEOTIDE SEQUENCE</scope>
    <source>
        <strain evidence="2">CNM-CM5793</strain>
        <strain evidence="3">CNM-CM6106</strain>
    </source>
</reference>
<protein>
    <submittedName>
        <fullName evidence="3">Uncharacterized protein</fullName>
    </submittedName>
</protein>
<feature type="compositionally biased region" description="Low complexity" evidence="1">
    <location>
        <begin position="9"/>
        <end position="20"/>
    </location>
</feature>
<dbReference type="EMBL" id="JACBAF010002260">
    <property type="protein sequence ID" value="KAF7160511.1"/>
    <property type="molecule type" value="Genomic_DNA"/>
</dbReference>
<organism evidence="3 5">
    <name type="scientific">Aspergillus hiratsukae</name>
    <dbReference type="NCBI Taxonomy" id="1194566"/>
    <lineage>
        <taxon>Eukaryota</taxon>
        <taxon>Fungi</taxon>
        <taxon>Dikarya</taxon>
        <taxon>Ascomycota</taxon>
        <taxon>Pezizomycotina</taxon>
        <taxon>Eurotiomycetes</taxon>
        <taxon>Eurotiomycetidae</taxon>
        <taxon>Eurotiales</taxon>
        <taxon>Aspergillaceae</taxon>
        <taxon>Aspergillus</taxon>
        <taxon>Aspergillus subgen. Fumigati</taxon>
    </lineage>
</organism>
<evidence type="ECO:0000313" key="4">
    <source>
        <dbReference type="Proteomes" id="UP000630445"/>
    </source>
</evidence>
<comment type="caution">
    <text evidence="3">The sequence shown here is derived from an EMBL/GenBank/DDBJ whole genome shotgun (WGS) entry which is preliminary data.</text>
</comment>
<dbReference type="PROSITE" id="PS51257">
    <property type="entry name" value="PROKAR_LIPOPROTEIN"/>
    <property type="match status" value="1"/>
</dbReference>
<sequence length="146" mass="16021">MRTDEDAKAASTAAGTYSSSAGCQKLVQDLFWESFESTHPVQVLAGGQSTSVVEVGETADSKEIGCGDRDQNHRSDAQARPTVQRIRRHAFKIADQVRISEKWKLDDDCVHRARSKPQVIEMVIEKSTGDLGPSLAHDMLHEARSG</sequence>
<evidence type="ECO:0000313" key="2">
    <source>
        <dbReference type="EMBL" id="KAF7121952.1"/>
    </source>
</evidence>
<proteinExistence type="predicted"/>
<feature type="compositionally biased region" description="Basic and acidic residues" evidence="1">
    <location>
        <begin position="60"/>
        <end position="77"/>
    </location>
</feature>
<dbReference type="AlphaFoldDB" id="A0A8H6PTM6"/>
<dbReference type="Proteomes" id="UP000662466">
    <property type="component" value="Unassembled WGS sequence"/>
</dbReference>
<name>A0A8H6PTM6_9EURO</name>
<evidence type="ECO:0000313" key="5">
    <source>
        <dbReference type="Proteomes" id="UP000662466"/>
    </source>
</evidence>
<keyword evidence="4" id="KW-1185">Reference proteome</keyword>
<dbReference type="Proteomes" id="UP000630445">
    <property type="component" value="Unassembled WGS sequence"/>
</dbReference>